<dbReference type="SMART" id="SM00332">
    <property type="entry name" value="PP2Cc"/>
    <property type="match status" value="1"/>
</dbReference>
<dbReference type="Gene3D" id="3.60.40.10">
    <property type="entry name" value="PPM-type phosphatase domain"/>
    <property type="match status" value="1"/>
</dbReference>
<dbReference type="Pfam" id="PF13672">
    <property type="entry name" value="PP2C_2"/>
    <property type="match status" value="1"/>
</dbReference>
<gene>
    <name evidence="3" type="ORF">B5766_01135</name>
</gene>
<feature type="domain" description="PPM-type phosphatase" evidence="2">
    <location>
        <begin position="4"/>
        <end position="239"/>
    </location>
</feature>
<feature type="transmembrane region" description="Helical" evidence="1">
    <location>
        <begin position="316"/>
        <end position="337"/>
    </location>
</feature>
<dbReference type="PANTHER" id="PTHR13832:SF827">
    <property type="entry name" value="PROTEIN PHOSPHATASE 1L"/>
    <property type="match status" value="1"/>
</dbReference>
<dbReference type="InterPro" id="IPR036457">
    <property type="entry name" value="PPM-type-like_dom_sf"/>
</dbReference>
<dbReference type="PANTHER" id="PTHR13832">
    <property type="entry name" value="PROTEIN PHOSPHATASE 2C"/>
    <property type="match status" value="1"/>
</dbReference>
<keyword evidence="1" id="KW-0472">Membrane</keyword>
<dbReference type="InterPro" id="IPR001932">
    <property type="entry name" value="PPM-type_phosphatase-like_dom"/>
</dbReference>
<reference evidence="4" key="1">
    <citation type="submission" date="2017-03" db="EMBL/GenBank/DDBJ databases">
        <authorList>
            <person name="Lund M.B."/>
        </authorList>
    </citation>
    <scope>NUCLEOTIDE SEQUENCE [LARGE SCALE GENOMIC DNA]</scope>
</reference>
<keyword evidence="1" id="KW-1133">Transmembrane helix</keyword>
<dbReference type="AlphaFoldDB" id="A0A2A6FV63"/>
<protein>
    <submittedName>
        <fullName evidence="3">Protein phosphatase</fullName>
    </submittedName>
</protein>
<organism evidence="3 4">
    <name type="scientific">Candidatus Lumbricidiphila eiseniae</name>
    <dbReference type="NCBI Taxonomy" id="1969409"/>
    <lineage>
        <taxon>Bacteria</taxon>
        <taxon>Bacillati</taxon>
        <taxon>Actinomycetota</taxon>
        <taxon>Actinomycetes</taxon>
        <taxon>Micrococcales</taxon>
        <taxon>Microbacteriaceae</taxon>
        <taxon>Candidatus Lumbricidiphila</taxon>
    </lineage>
</organism>
<proteinExistence type="predicted"/>
<dbReference type="GO" id="GO:0004722">
    <property type="term" value="F:protein serine/threonine phosphatase activity"/>
    <property type="evidence" value="ECO:0007669"/>
    <property type="project" value="InterPro"/>
</dbReference>
<keyword evidence="1" id="KW-0812">Transmembrane</keyword>
<name>A0A2A6FV63_9MICO</name>
<dbReference type="CDD" id="cd00143">
    <property type="entry name" value="PP2Cc"/>
    <property type="match status" value="1"/>
</dbReference>
<dbReference type="SUPFAM" id="SSF81606">
    <property type="entry name" value="PP2C-like"/>
    <property type="match status" value="1"/>
</dbReference>
<dbReference type="SMART" id="SM00331">
    <property type="entry name" value="PP2C_SIG"/>
    <property type="match status" value="1"/>
</dbReference>
<accession>A0A2A6FV63</accession>
<comment type="caution">
    <text evidence="3">The sequence shown here is derived from an EMBL/GenBank/DDBJ whole genome shotgun (WGS) entry which is preliminary data.</text>
</comment>
<dbReference type="PROSITE" id="PS51746">
    <property type="entry name" value="PPM_2"/>
    <property type="match status" value="1"/>
</dbReference>
<dbReference type="EMBL" id="NAEP01000017">
    <property type="protein sequence ID" value="PDQ36333.1"/>
    <property type="molecule type" value="Genomic_DNA"/>
</dbReference>
<dbReference type="InterPro" id="IPR015655">
    <property type="entry name" value="PP2C"/>
</dbReference>
<evidence type="ECO:0000256" key="1">
    <source>
        <dbReference type="SAM" id="Phobius"/>
    </source>
</evidence>
<dbReference type="Proteomes" id="UP000219994">
    <property type="component" value="Unassembled WGS sequence"/>
</dbReference>
<evidence type="ECO:0000313" key="3">
    <source>
        <dbReference type="EMBL" id="PDQ36333.1"/>
    </source>
</evidence>
<evidence type="ECO:0000313" key="4">
    <source>
        <dbReference type="Proteomes" id="UP000219994"/>
    </source>
</evidence>
<evidence type="ECO:0000259" key="2">
    <source>
        <dbReference type="PROSITE" id="PS51746"/>
    </source>
</evidence>
<sequence>MVSIKASAAVSHVGRIRPNNQDSGYVGQRLFLVADGMGGHAGGDVASALAAQRVSGADTEYESPAAARTALEMALLAANEEINDTVADHSELTGMGTTVSAALFTGNTMVIAHIGDSRLYLLRSNELRQISTDHTFVQRLVAAGRITADEAMTHPRRSVLMRVLGDVETSPDVDTMELEAREGDRWMICSDGLSGVVGFDELQEHMTSGLGAQSLAERLVKASLDGGAPDNVTVVIVDIGEPPAPLTPPRFVGSAATPITLSVSHDVIRSRRLIQTLTPFRPQPVQESHFEPDSREYLDELIEEDARRQRRRRRVWLVWVLLAAGVIAVASMLGYQWTQSRYYVGESNGRVAIYQGVQQDLGPITLSRLALETTTDVSSLSSYDRQRVEQTISADSLAGAQQIVQRLKASVE</sequence>